<reference evidence="2" key="1">
    <citation type="submission" date="2016-04" db="EMBL/GenBank/DDBJ databases">
        <authorList>
            <person name="Antunes L.P."/>
            <person name="Martins L.F."/>
            <person name="Pereira R.V."/>
            <person name="Thomas A.M."/>
            <person name="Barbosa D."/>
            <person name="Nascimento L."/>
            <person name="Silva G.M."/>
            <person name="Condomitti G.W."/>
            <person name="Digiampietri L.A."/>
            <person name="Lombardi K.C."/>
            <person name="Ramos P.L."/>
            <person name="Quaggio R.B."/>
            <person name="Oliveira J.C."/>
            <person name="Pascon R.C."/>
            <person name="Cruz J.B."/>
            <person name="Silva A.M."/>
            <person name="Setubal J.C."/>
        </authorList>
    </citation>
    <scope>NUCLEOTIDE SEQUENCE [LARGE SCALE GENOMIC DNA]</scope>
</reference>
<organism evidence="1 2">
    <name type="scientific">Symbiobacterium thermophilum</name>
    <dbReference type="NCBI Taxonomy" id="2734"/>
    <lineage>
        <taxon>Bacteria</taxon>
        <taxon>Bacillati</taxon>
        <taxon>Bacillota</taxon>
        <taxon>Clostridia</taxon>
        <taxon>Eubacteriales</taxon>
        <taxon>Symbiobacteriaceae</taxon>
        <taxon>Symbiobacterium</taxon>
    </lineage>
</organism>
<sequence>MGALRESPLRDALSEDEAFDAAVMMKVLPKFHGPLNRVKAPLEAVMDWAGERFKKTRKKAAQMLERAKLAGHTRFA</sequence>
<evidence type="ECO:0000313" key="1">
    <source>
        <dbReference type="EMBL" id="OTA40733.1"/>
    </source>
</evidence>
<dbReference type="EMBL" id="LWLV01001263">
    <property type="protein sequence ID" value="OTA40733.1"/>
    <property type="molecule type" value="Genomic_DNA"/>
</dbReference>
<name>A0A1Y2T670_SYMTR</name>
<dbReference type="AlphaFoldDB" id="A0A1Y2T670"/>
<protein>
    <submittedName>
        <fullName evidence="1">Uncharacterized protein</fullName>
    </submittedName>
</protein>
<proteinExistence type="predicted"/>
<dbReference type="Proteomes" id="UP000194267">
    <property type="component" value="Unassembled WGS sequence"/>
</dbReference>
<evidence type="ECO:0000313" key="2">
    <source>
        <dbReference type="Proteomes" id="UP000194267"/>
    </source>
</evidence>
<gene>
    <name evidence="1" type="ORF">A6D92_13885</name>
</gene>
<accession>A0A1Y2T670</accession>
<comment type="caution">
    <text evidence="1">The sequence shown here is derived from an EMBL/GenBank/DDBJ whole genome shotgun (WGS) entry which is preliminary data.</text>
</comment>